<keyword evidence="3" id="KW-1185">Reference proteome</keyword>
<evidence type="ECO:0000313" key="4">
    <source>
        <dbReference type="RefSeq" id="XP_065643401.1"/>
    </source>
</evidence>
<name>A0ABM4B3K6_HYDVU</name>
<sequence length="1834" mass="212684">MGNGLFSSSVKKEVSRNDLASYELISKCCGEVSYNIGSDWLRWGRHLGLSDSDLDNIGFDNKNCYEKADNVLKKWKQKNENLSWEQLKKELMDFDRLDIVDKIETKFGDTLSSKEKISIIKCRIPYGCVFKFDLLEGQFCREVEFQLYSVVNNWIAINNKRQAFRYYLTKKKNTTLFVKVEKLLFQNETINFKFSFQGLNKKSFQHHCSVIITGNCNYDLNYNGLCVATPEPFFNDEFRQNIKSLNSLDWRERNNIFLNKVPHNKSIELIALDYFNRNFPDCNDVIYVTSSIVDNDNLVVSKFIDLFTINCTGIRAVLPGYRLHYHASLLNCDVKKFTYYNDENRIMIFASEFNLVIIARVATSMDCLKLESEQCLNDVILFVNVNNPLIDTNKLIILGIVVLPLHDRKQLKEELFYHFSEDFGLDQILFLCKDDIEDKNFESWWRLVVAYCIKKVNAKNNSEVLFKKLISLTMMSMSIVDYCYPTLESDTQKQIQSLVLNVEQRNAINDKALKKIITGGYGSGKSIVGKEIVKNCITHKSQNPLTLFYICCNHFSLYECHMKEFVDSIDKSSNVKVVCDSLYELWKKMCQNKNTLGNNISLPKLLEYLASTNRNKVCFVLEELSEEYVKEEDATQIKHLLASKLKDSLVVFIPESITKNRELVTNKQKRTLQRNNFQEEIIGMKVISLNKSMRVTECNKLLIDIAQKVICETKSVLNIPNTNFKILEENKKKSLFGVEDSQIEERKDFQSLMLTFDSRNDSKNETPNSIKNYVKDKEEINDASHYDLNDTIKVNKDNQYASVMIKKDNSFSSTTNNKTVIKFKDSTDSKITNKTVEITNKTVEITNKTVEITNKTVEITNKTVEITNKAVEITNKTVDNKTVDNFTDYKSDQSSARIENKFIGSIVNDFHDNDLDYMAKLITKSINNIDPNGYMETEYVFKPGNIGHSIKGEKPKVVYLPFHDITDEQSVKLLSIVLEKICFNVLRKTVVICNNIEEVQSVAYAIDTIKNFKAVTYSPHLQNYSPTLEAKFKIHKSLRSELDILVTDCKGFSGAESESVIVFVSPEEIYLRHVLVDAISRSNSFLTVFVKSCSGIKELLNSDKTIGNVLEFWSEEVVEKITVATSSTVNQKTKDGFFIVDENCKEFIDRGSTNDFVKYKKSLQFQIFHENNFIYETMASNLSYQNDLSRSSAELKKFYLEYYGKIGELQPLLKISANFSIHNYFDLNTQTSILINENFDFSVEQNKLFNNQMSYTPITYSEIFTKEKSVILISGIAGIGKTWLLKKCLLDWSNGLIWKNVELVFYLECRRLNQYPNISNINELLNVLYKDIMNSFNINSHTAMFIVDGLDEFKYFNELLNPSLTFYPIVNALAEITKYKHVVAGRVYAIDHYQSLSTKHSDKLIIQIMGFNENKINNYIENHVVEEKKEVVKTTLKESIAKAMASVPFYLSLMCKIISDSKKIDSNSFLTMTDLYVNIFFYCMQKHIKNNKLVDEVMEDSSNKKYILVICKIAYKLLVENKIFFSKEEVQAFYSDFDKNEGNFFGFIEKIKTEIGCYYQFAHLTIVEFCASVYAYNCLSCDEIMGNKKLKSCISMVCGLTNKNQNSLLKFLAYLNPLKKSSKESSLLCSILDRLSKSQDREDYHDLFIECFYESQSFTGEIKSIVDERWCMNSGWRISIHDGKTSYLTSCENYFINHYLKSGRKLLSLDVNKNILSDEEKKLLIQCSTKVCVVYFNRPINFEGWKPKDKIEVLWISISSYLITKKDFEENFLPWINLCEELHLQLHNDIDFIKEIYEWIRCSNIEEFKISYRGKYFRNLEEIKNFTTMKYLIF</sequence>
<dbReference type="Proteomes" id="UP001652625">
    <property type="component" value="Chromosome 01"/>
</dbReference>
<feature type="domain" description="Death" evidence="1">
    <location>
        <begin position="36"/>
        <end position="107"/>
    </location>
</feature>
<dbReference type="PANTHER" id="PTHR46844:SF1">
    <property type="entry name" value="SLR5058 PROTEIN"/>
    <property type="match status" value="1"/>
</dbReference>
<dbReference type="PANTHER" id="PTHR46844">
    <property type="entry name" value="SLR5058 PROTEIN"/>
    <property type="match status" value="1"/>
</dbReference>
<dbReference type="PROSITE" id="PS50837">
    <property type="entry name" value="NACHT"/>
    <property type="match status" value="1"/>
</dbReference>
<dbReference type="Gene3D" id="1.10.533.10">
    <property type="entry name" value="Death Domain, Fas"/>
    <property type="match status" value="1"/>
</dbReference>
<dbReference type="GeneID" id="136075087"/>
<dbReference type="RefSeq" id="XP_065643402.1">
    <property type="nucleotide sequence ID" value="XM_065787330.1"/>
</dbReference>
<evidence type="ECO:0000259" key="1">
    <source>
        <dbReference type="PROSITE" id="PS50017"/>
    </source>
</evidence>
<feature type="domain" description="NACHT" evidence="2">
    <location>
        <begin position="1269"/>
        <end position="1352"/>
    </location>
</feature>
<dbReference type="InterPro" id="IPR027417">
    <property type="entry name" value="P-loop_NTPase"/>
</dbReference>
<dbReference type="CDD" id="cd01670">
    <property type="entry name" value="Death"/>
    <property type="match status" value="1"/>
</dbReference>
<accession>A0ABM4B3K6</accession>
<evidence type="ECO:0000313" key="3">
    <source>
        <dbReference type="Proteomes" id="UP001652625"/>
    </source>
</evidence>
<dbReference type="InterPro" id="IPR007111">
    <property type="entry name" value="NACHT_NTPase"/>
</dbReference>
<organism evidence="3 4">
    <name type="scientific">Hydra vulgaris</name>
    <name type="common">Hydra</name>
    <name type="synonym">Hydra attenuata</name>
    <dbReference type="NCBI Taxonomy" id="6087"/>
    <lineage>
        <taxon>Eukaryota</taxon>
        <taxon>Metazoa</taxon>
        <taxon>Cnidaria</taxon>
        <taxon>Hydrozoa</taxon>
        <taxon>Hydroidolina</taxon>
        <taxon>Anthoathecata</taxon>
        <taxon>Aplanulata</taxon>
        <taxon>Hydridae</taxon>
        <taxon>Hydra</taxon>
    </lineage>
</organism>
<evidence type="ECO:0000313" key="5">
    <source>
        <dbReference type="RefSeq" id="XP_065643402.1"/>
    </source>
</evidence>
<protein>
    <submittedName>
        <fullName evidence="4 5">Uncharacterized protein LOC136075087</fullName>
    </submittedName>
</protein>
<dbReference type="Pfam" id="PF00531">
    <property type="entry name" value="Death"/>
    <property type="match status" value="1"/>
</dbReference>
<reference evidence="3 4" key="1">
    <citation type="submission" date="2025-05" db="UniProtKB">
        <authorList>
            <consortium name="RefSeq"/>
        </authorList>
    </citation>
    <scope>NUCLEOTIDE SEQUENCE [LARGE SCALE GENOMIC DNA]</scope>
</reference>
<dbReference type="SUPFAM" id="SSF47986">
    <property type="entry name" value="DEATH domain"/>
    <property type="match status" value="1"/>
</dbReference>
<dbReference type="Gene3D" id="3.40.50.300">
    <property type="entry name" value="P-loop containing nucleotide triphosphate hydrolases"/>
    <property type="match status" value="1"/>
</dbReference>
<dbReference type="InterPro" id="IPR000488">
    <property type="entry name" value="Death_dom"/>
</dbReference>
<dbReference type="PROSITE" id="PS50017">
    <property type="entry name" value="DEATH_DOMAIN"/>
    <property type="match status" value="1"/>
</dbReference>
<dbReference type="Pfam" id="PF05729">
    <property type="entry name" value="NACHT"/>
    <property type="match status" value="1"/>
</dbReference>
<dbReference type="InterPro" id="IPR011029">
    <property type="entry name" value="DEATH-like_dom_sf"/>
</dbReference>
<dbReference type="RefSeq" id="XP_065643401.1">
    <property type="nucleotide sequence ID" value="XM_065787329.1"/>
</dbReference>
<evidence type="ECO:0000259" key="2">
    <source>
        <dbReference type="PROSITE" id="PS50837"/>
    </source>
</evidence>
<gene>
    <name evidence="4 5" type="primary">LOC136075087</name>
</gene>
<proteinExistence type="predicted"/>
<dbReference type="SUPFAM" id="SSF52540">
    <property type="entry name" value="P-loop containing nucleoside triphosphate hydrolases"/>
    <property type="match status" value="1"/>
</dbReference>